<keyword evidence="1" id="KW-0472">Membrane</keyword>
<gene>
    <name evidence="3" type="ORF">ALTATR162_LOCUS11641</name>
</gene>
<accession>A0A8J2IBK6</accession>
<name>A0A8J2IBK6_9PLEO</name>
<proteinExistence type="predicted"/>
<comment type="caution">
    <text evidence="3">The sequence shown here is derived from an EMBL/GenBank/DDBJ whole genome shotgun (WGS) entry which is preliminary data.</text>
</comment>
<dbReference type="PROSITE" id="PS51186">
    <property type="entry name" value="GNAT"/>
    <property type="match status" value="1"/>
</dbReference>
<dbReference type="Proteomes" id="UP000676310">
    <property type="component" value="Unassembled WGS sequence"/>
</dbReference>
<keyword evidence="1" id="KW-0812">Transmembrane</keyword>
<dbReference type="RefSeq" id="XP_043175218.1">
    <property type="nucleotide sequence ID" value="XM_043319283.1"/>
</dbReference>
<keyword evidence="4" id="KW-1185">Reference proteome</keyword>
<dbReference type="PANTHER" id="PTHR43792:SF1">
    <property type="entry name" value="N-ACETYLTRANSFERASE DOMAIN-CONTAINING PROTEIN"/>
    <property type="match status" value="1"/>
</dbReference>
<evidence type="ECO:0000313" key="3">
    <source>
        <dbReference type="EMBL" id="CAG5186638.1"/>
    </source>
</evidence>
<dbReference type="CDD" id="cd04301">
    <property type="entry name" value="NAT_SF"/>
    <property type="match status" value="1"/>
</dbReference>
<dbReference type="AlphaFoldDB" id="A0A8J2IBK6"/>
<feature type="transmembrane region" description="Helical" evidence="1">
    <location>
        <begin position="20"/>
        <end position="39"/>
    </location>
</feature>
<organism evidence="3 4">
    <name type="scientific">Alternaria atra</name>
    <dbReference type="NCBI Taxonomy" id="119953"/>
    <lineage>
        <taxon>Eukaryota</taxon>
        <taxon>Fungi</taxon>
        <taxon>Dikarya</taxon>
        <taxon>Ascomycota</taxon>
        <taxon>Pezizomycotina</taxon>
        <taxon>Dothideomycetes</taxon>
        <taxon>Pleosporomycetidae</taxon>
        <taxon>Pleosporales</taxon>
        <taxon>Pleosporineae</taxon>
        <taxon>Pleosporaceae</taxon>
        <taxon>Alternaria</taxon>
        <taxon>Alternaria sect. Ulocladioides</taxon>
    </lineage>
</organism>
<dbReference type="InterPro" id="IPR000182">
    <property type="entry name" value="GNAT_dom"/>
</dbReference>
<evidence type="ECO:0000259" key="2">
    <source>
        <dbReference type="PROSITE" id="PS51186"/>
    </source>
</evidence>
<dbReference type="GeneID" id="67011936"/>
<feature type="domain" description="N-acetyltransferase" evidence="2">
    <location>
        <begin position="157"/>
        <end position="240"/>
    </location>
</feature>
<keyword evidence="1" id="KW-1133">Transmembrane helix</keyword>
<dbReference type="Pfam" id="PF13302">
    <property type="entry name" value="Acetyltransf_3"/>
    <property type="match status" value="1"/>
</dbReference>
<dbReference type="OrthoDB" id="630895at2759"/>
<sequence length="242" mass="26907">MSNQKSSIPVSRFALLTPRLILVPTPLAISIASYVALYADLHADAAFCEMGFGSAFPVQARTQEQMQQVIATRDIARSWDKRAMGDFAVGWRPKDELGEIKGQPLVESSEKAQIIHEHEMESICRTFDDVEWLGYAGVRDATTTSLPPRDASDAPLPPWEEMIELRYGVAPACWGQGVAREAAEAVMQWAATERGVKRFVAETERGNARSGRVLEKMGFKKSGTGYWKDEDEVEWERNAASP</sequence>
<dbReference type="EMBL" id="CAJRGZ010000030">
    <property type="protein sequence ID" value="CAG5186638.1"/>
    <property type="molecule type" value="Genomic_DNA"/>
</dbReference>
<dbReference type="PANTHER" id="PTHR43792">
    <property type="entry name" value="GNAT FAMILY, PUTATIVE (AFU_ORTHOLOGUE AFUA_3G00765)-RELATED-RELATED"/>
    <property type="match status" value="1"/>
</dbReference>
<dbReference type="InterPro" id="IPR016181">
    <property type="entry name" value="Acyl_CoA_acyltransferase"/>
</dbReference>
<dbReference type="GO" id="GO:0016747">
    <property type="term" value="F:acyltransferase activity, transferring groups other than amino-acyl groups"/>
    <property type="evidence" value="ECO:0007669"/>
    <property type="project" value="InterPro"/>
</dbReference>
<dbReference type="InterPro" id="IPR051531">
    <property type="entry name" value="N-acetyltransferase"/>
</dbReference>
<dbReference type="Gene3D" id="3.40.630.30">
    <property type="match status" value="1"/>
</dbReference>
<dbReference type="SUPFAM" id="SSF55729">
    <property type="entry name" value="Acyl-CoA N-acyltransferases (Nat)"/>
    <property type="match status" value="1"/>
</dbReference>
<reference evidence="3" key="1">
    <citation type="submission" date="2021-05" db="EMBL/GenBank/DDBJ databases">
        <authorList>
            <person name="Stam R."/>
        </authorList>
    </citation>
    <scope>NUCLEOTIDE SEQUENCE</scope>
    <source>
        <strain evidence="3">CS162</strain>
    </source>
</reference>
<protein>
    <recommendedName>
        <fullName evidence="2">N-acetyltransferase domain-containing protein</fullName>
    </recommendedName>
</protein>
<evidence type="ECO:0000313" key="4">
    <source>
        <dbReference type="Proteomes" id="UP000676310"/>
    </source>
</evidence>
<evidence type="ECO:0000256" key="1">
    <source>
        <dbReference type="SAM" id="Phobius"/>
    </source>
</evidence>